<dbReference type="SUPFAM" id="SSF57850">
    <property type="entry name" value="RING/U-box"/>
    <property type="match status" value="1"/>
</dbReference>
<protein>
    <submittedName>
        <fullName evidence="1">TNF receptor-associated factor 2-like isoform X1</fullName>
    </submittedName>
</protein>
<gene>
    <name evidence="1" type="ORF">Harvfovirus15_1</name>
</gene>
<organism evidence="1">
    <name type="scientific">Harvfovirus sp</name>
    <dbReference type="NCBI Taxonomy" id="2487768"/>
    <lineage>
        <taxon>Viruses</taxon>
        <taxon>Varidnaviria</taxon>
        <taxon>Bamfordvirae</taxon>
        <taxon>Nucleocytoviricota</taxon>
        <taxon>Megaviricetes</taxon>
        <taxon>Imitervirales</taxon>
        <taxon>Mimiviridae</taxon>
        <taxon>Klosneuvirinae</taxon>
    </lineage>
</organism>
<proteinExistence type="predicted"/>
<dbReference type="Gene3D" id="3.30.40.10">
    <property type="entry name" value="Zinc/RING finger domain, C3HC4 (zinc finger)"/>
    <property type="match status" value="2"/>
</dbReference>
<feature type="non-terminal residue" evidence="1">
    <location>
        <position position="252"/>
    </location>
</feature>
<keyword evidence="1" id="KW-0675">Receptor</keyword>
<sequence>MSEGVVEVAVAPLVVPVPVVPEKLAPSPNPSLMQTVPMRIFGAFQEDPCGLTCKKCDEVPLMPLSLPCGCTFCRGCFEKLAGLDKCSACPETLVRDDKKGIVNVPAFSISGKLKTHTVSCLYERRGCKDKIIFGVNGEAYISHLKECKYALVSCVDCKEVMTKEAYVVHKPDADVCPDFVLMCKICKSEYRKKDTTAHKRLPEHVFKAVEQFEHLETLVQQLDDRLEAFARRTLSGERLDKKKIDDISVQIE</sequence>
<reference evidence="1" key="1">
    <citation type="submission" date="2018-10" db="EMBL/GenBank/DDBJ databases">
        <title>Hidden diversity of soil giant viruses.</title>
        <authorList>
            <person name="Schulz F."/>
            <person name="Alteio L."/>
            <person name="Goudeau D."/>
            <person name="Ryan E.M."/>
            <person name="Malmstrom R.R."/>
            <person name="Blanchard J."/>
            <person name="Woyke T."/>
        </authorList>
    </citation>
    <scope>NUCLEOTIDE SEQUENCE</scope>
    <source>
        <strain evidence="1">HAV1</strain>
    </source>
</reference>
<evidence type="ECO:0000313" key="1">
    <source>
        <dbReference type="EMBL" id="AYV81057.1"/>
    </source>
</evidence>
<dbReference type="EMBL" id="MK072257">
    <property type="protein sequence ID" value="AYV81057.1"/>
    <property type="molecule type" value="Genomic_DNA"/>
</dbReference>
<dbReference type="InterPro" id="IPR013083">
    <property type="entry name" value="Znf_RING/FYVE/PHD"/>
</dbReference>
<name>A0A3G5A1G7_9VIRU</name>
<accession>A0A3G5A1G7</accession>